<dbReference type="Proteomes" id="UP000218731">
    <property type="component" value="Chromosome 1"/>
</dbReference>
<evidence type="ECO:0000256" key="1">
    <source>
        <dbReference type="SAM" id="SignalP"/>
    </source>
</evidence>
<accession>A0A1L7NGG4</accession>
<protein>
    <submittedName>
        <fullName evidence="2">Uncharacterized protein</fullName>
    </submittedName>
</protein>
<organism evidence="2 3">
    <name type="scientific">Pseudomonas putida</name>
    <name type="common">Arthrobacter siderocapsulatus</name>
    <dbReference type="NCBI Taxonomy" id="303"/>
    <lineage>
        <taxon>Bacteria</taxon>
        <taxon>Pseudomonadati</taxon>
        <taxon>Pseudomonadota</taxon>
        <taxon>Gammaproteobacteria</taxon>
        <taxon>Pseudomonadales</taxon>
        <taxon>Pseudomonadaceae</taxon>
        <taxon>Pseudomonas</taxon>
    </lineage>
</organism>
<dbReference type="EMBL" id="AP015029">
    <property type="protein sequence ID" value="BAW24512.1"/>
    <property type="molecule type" value="Genomic_DNA"/>
</dbReference>
<evidence type="ECO:0000313" key="2">
    <source>
        <dbReference type="EMBL" id="BAW24512.1"/>
    </source>
</evidence>
<feature type="chain" id="PRO_5009873939" evidence="1">
    <location>
        <begin position="23"/>
        <end position="363"/>
    </location>
</feature>
<feature type="signal peptide" evidence="1">
    <location>
        <begin position="1"/>
        <end position="22"/>
    </location>
</feature>
<evidence type="ECO:0000313" key="3">
    <source>
        <dbReference type="Proteomes" id="UP000218731"/>
    </source>
</evidence>
<reference evidence="2 3" key="1">
    <citation type="submission" date="2015-11" db="EMBL/GenBank/DDBJ databases">
        <title>Complete genome sequencing of a biphenyl-degrading bacterium, Pseudomonas putida KF715 (=NBRC110667).</title>
        <authorList>
            <person name="Suenaga H."/>
            <person name="Fujihara N."/>
            <person name="Watanabe T."/>
            <person name="Hirose J."/>
            <person name="Kimura N."/>
            <person name="Yamazoe A."/>
            <person name="Hosoyama A."/>
            <person name="Shimodaira J."/>
            <person name="Furukawa K."/>
        </authorList>
    </citation>
    <scope>NUCLEOTIDE SEQUENCE [LARGE SCALE GENOMIC DNA]</scope>
    <source>
        <strain evidence="2 3">KF715</strain>
    </source>
</reference>
<dbReference type="AlphaFoldDB" id="A0A1L7NGG4"/>
<keyword evidence="1" id="KW-0732">Signal</keyword>
<name>A0A1L7NGG4_PSEPU</name>
<dbReference type="RefSeq" id="WP_096426543.1">
    <property type="nucleotide sequence ID" value="NZ_AP015029.1"/>
</dbReference>
<gene>
    <name evidence="2" type="ORF">KF715C_ch39390</name>
</gene>
<proteinExistence type="predicted"/>
<sequence>MNRLVKSLAVAGLMLHLQSPSAAPVGVPAKAVQNYLAPCFTAGNGVNCEVSGVARVGENLILANDKKMPRPGGPAIFTMALDDHRIVGTPSYLEGTVLLKADKFEGLTTTLDGKYVIAITAFNNPSNDALNTLLYWPVSEPKNATVISVSTGNQVTNSQDLRAKIREAVGSSYYQIEAISTSPGDRLLIGIRKHGKESKQAKFSFLLLSISCSINEQGVQLGDQFEIVLSLTPDQLVEKLGMQAGAYPELGLSGLEFDRYNQDRLYAVTSYERDGKEVGQKEIGGFLWVLPFEGSKLGEPQPVRLEEGAVVAFNHKPEGVEVLDDSHVLIVHDDDRVRVEDPETHTRRQEHEFGYSVVTFGAE</sequence>